<accession>A0AAJ0HS93</accession>
<gene>
    <name evidence="2" type="ORF">B0T25DRAFT_535355</name>
</gene>
<sequence>MPAHSIPQTGNLLTVSSISMNINQMADDYLSSRPALVARLPRTPVSPLPLNLVDFGIISFCCQLRHDGPKIPSQLTIYAQGRLYLFDSRDKYSKPSRPTRGIASPRGLSVWPPSISRAHHVVGLCPKVSNSDSSTKSAQLRSTRSCPRPRPVRSGGGHQAVITTCHPRALPCFFPTNMLVIARAVQRSPIDQIVMISIFPTKGFTRSRLARNCPAAQKAPPIRL</sequence>
<proteinExistence type="predicted"/>
<name>A0AAJ0HS93_9PEZI</name>
<comment type="caution">
    <text evidence="2">The sequence shown here is derived from an EMBL/GenBank/DDBJ whole genome shotgun (WGS) entry which is preliminary data.</text>
</comment>
<evidence type="ECO:0000313" key="2">
    <source>
        <dbReference type="EMBL" id="KAK3360316.1"/>
    </source>
</evidence>
<evidence type="ECO:0000313" key="3">
    <source>
        <dbReference type="Proteomes" id="UP001275084"/>
    </source>
</evidence>
<dbReference type="EMBL" id="JAUIQD010000002">
    <property type="protein sequence ID" value="KAK3360316.1"/>
    <property type="molecule type" value="Genomic_DNA"/>
</dbReference>
<feature type="compositionally biased region" description="Polar residues" evidence="1">
    <location>
        <begin position="128"/>
        <end position="145"/>
    </location>
</feature>
<dbReference type="AlphaFoldDB" id="A0AAJ0HS93"/>
<keyword evidence="3" id="KW-1185">Reference proteome</keyword>
<organism evidence="2 3">
    <name type="scientific">Lasiosphaeria hispida</name>
    <dbReference type="NCBI Taxonomy" id="260671"/>
    <lineage>
        <taxon>Eukaryota</taxon>
        <taxon>Fungi</taxon>
        <taxon>Dikarya</taxon>
        <taxon>Ascomycota</taxon>
        <taxon>Pezizomycotina</taxon>
        <taxon>Sordariomycetes</taxon>
        <taxon>Sordariomycetidae</taxon>
        <taxon>Sordariales</taxon>
        <taxon>Lasiosphaeriaceae</taxon>
        <taxon>Lasiosphaeria</taxon>
    </lineage>
</organism>
<reference evidence="2" key="1">
    <citation type="journal article" date="2023" name="Mol. Phylogenet. Evol.">
        <title>Genome-scale phylogeny and comparative genomics of the fungal order Sordariales.</title>
        <authorList>
            <person name="Hensen N."/>
            <person name="Bonometti L."/>
            <person name="Westerberg I."/>
            <person name="Brannstrom I.O."/>
            <person name="Guillou S."/>
            <person name="Cros-Aarteil S."/>
            <person name="Calhoun S."/>
            <person name="Haridas S."/>
            <person name="Kuo A."/>
            <person name="Mondo S."/>
            <person name="Pangilinan J."/>
            <person name="Riley R."/>
            <person name="LaButti K."/>
            <person name="Andreopoulos B."/>
            <person name="Lipzen A."/>
            <person name="Chen C."/>
            <person name="Yan M."/>
            <person name="Daum C."/>
            <person name="Ng V."/>
            <person name="Clum A."/>
            <person name="Steindorff A."/>
            <person name="Ohm R.A."/>
            <person name="Martin F."/>
            <person name="Silar P."/>
            <person name="Natvig D.O."/>
            <person name="Lalanne C."/>
            <person name="Gautier V."/>
            <person name="Ament-Velasquez S.L."/>
            <person name="Kruys A."/>
            <person name="Hutchinson M.I."/>
            <person name="Powell A.J."/>
            <person name="Barry K."/>
            <person name="Miller A.N."/>
            <person name="Grigoriev I.V."/>
            <person name="Debuchy R."/>
            <person name="Gladieux P."/>
            <person name="Hiltunen Thoren M."/>
            <person name="Johannesson H."/>
        </authorList>
    </citation>
    <scope>NUCLEOTIDE SEQUENCE</scope>
    <source>
        <strain evidence="2">CBS 955.72</strain>
    </source>
</reference>
<protein>
    <submittedName>
        <fullName evidence="2">Uncharacterized protein</fullName>
    </submittedName>
</protein>
<reference evidence="2" key="2">
    <citation type="submission" date="2023-06" db="EMBL/GenBank/DDBJ databases">
        <authorList>
            <consortium name="Lawrence Berkeley National Laboratory"/>
            <person name="Haridas S."/>
            <person name="Hensen N."/>
            <person name="Bonometti L."/>
            <person name="Westerberg I."/>
            <person name="Brannstrom I.O."/>
            <person name="Guillou S."/>
            <person name="Cros-Aarteil S."/>
            <person name="Calhoun S."/>
            <person name="Kuo A."/>
            <person name="Mondo S."/>
            <person name="Pangilinan J."/>
            <person name="Riley R."/>
            <person name="Labutti K."/>
            <person name="Andreopoulos B."/>
            <person name="Lipzen A."/>
            <person name="Chen C."/>
            <person name="Yanf M."/>
            <person name="Daum C."/>
            <person name="Ng V."/>
            <person name="Clum A."/>
            <person name="Steindorff A."/>
            <person name="Ohm R."/>
            <person name="Martin F."/>
            <person name="Silar P."/>
            <person name="Natvig D."/>
            <person name="Lalanne C."/>
            <person name="Gautier V."/>
            <person name="Ament-Velasquez S.L."/>
            <person name="Kruys A."/>
            <person name="Hutchinson M.I."/>
            <person name="Powell A.J."/>
            <person name="Barry K."/>
            <person name="Miller A.N."/>
            <person name="Grigoriev I.V."/>
            <person name="Debuchy R."/>
            <person name="Gladieux P."/>
            <person name="Thoren M.H."/>
            <person name="Johannesson H."/>
        </authorList>
    </citation>
    <scope>NUCLEOTIDE SEQUENCE</scope>
    <source>
        <strain evidence="2">CBS 955.72</strain>
    </source>
</reference>
<dbReference type="Proteomes" id="UP001275084">
    <property type="component" value="Unassembled WGS sequence"/>
</dbReference>
<feature type="region of interest" description="Disordered" evidence="1">
    <location>
        <begin position="128"/>
        <end position="158"/>
    </location>
</feature>
<evidence type="ECO:0000256" key="1">
    <source>
        <dbReference type="SAM" id="MobiDB-lite"/>
    </source>
</evidence>